<dbReference type="STRING" id="1036808.A0A0C3CUD8"/>
<reference evidence="3" key="2">
    <citation type="submission" date="2015-01" db="EMBL/GenBank/DDBJ databases">
        <title>Evolutionary Origins and Diversification of the Mycorrhizal Mutualists.</title>
        <authorList>
            <consortium name="DOE Joint Genome Institute"/>
            <consortium name="Mycorrhizal Genomics Consortium"/>
            <person name="Kohler A."/>
            <person name="Kuo A."/>
            <person name="Nagy L.G."/>
            <person name="Floudas D."/>
            <person name="Copeland A."/>
            <person name="Barry K.W."/>
            <person name="Cichocki N."/>
            <person name="Veneault-Fourrey C."/>
            <person name="LaButti K."/>
            <person name="Lindquist E.A."/>
            <person name="Lipzen A."/>
            <person name="Lundell T."/>
            <person name="Morin E."/>
            <person name="Murat C."/>
            <person name="Riley R."/>
            <person name="Ohm R."/>
            <person name="Sun H."/>
            <person name="Tunlid A."/>
            <person name="Henrissat B."/>
            <person name="Grigoriev I.V."/>
            <person name="Hibbett D.S."/>
            <person name="Martin F."/>
        </authorList>
    </citation>
    <scope>NUCLEOTIDE SEQUENCE [LARGE SCALE GENOMIC DNA]</scope>
    <source>
        <strain evidence="3">Foug A</strain>
    </source>
</reference>
<feature type="non-terminal residue" evidence="2">
    <location>
        <position position="254"/>
    </location>
</feature>
<gene>
    <name evidence="2" type="ORF">SCLCIDRAFT_32851</name>
</gene>
<dbReference type="InParanoid" id="A0A0C3CUD8"/>
<feature type="domain" description="L-tryptophan decarboxylase PsiD-like" evidence="1">
    <location>
        <begin position="52"/>
        <end position="180"/>
    </location>
</feature>
<protein>
    <recommendedName>
        <fullName evidence="1">L-tryptophan decarboxylase PsiD-like domain-containing protein</fullName>
    </recommendedName>
</protein>
<dbReference type="OrthoDB" id="5973539at2759"/>
<name>A0A0C3CUD8_9AGAM</name>
<dbReference type="InterPro" id="IPR022237">
    <property type="entry name" value="PsiD-like"/>
</dbReference>
<dbReference type="AlphaFoldDB" id="A0A0C3CUD8"/>
<proteinExistence type="predicted"/>
<evidence type="ECO:0000259" key="1">
    <source>
        <dbReference type="Pfam" id="PF12588"/>
    </source>
</evidence>
<accession>A0A0C3CUD8</accession>
<dbReference type="EMBL" id="KN822221">
    <property type="protein sequence ID" value="KIM52155.1"/>
    <property type="molecule type" value="Genomic_DNA"/>
</dbReference>
<organism evidence="2 3">
    <name type="scientific">Scleroderma citrinum Foug A</name>
    <dbReference type="NCBI Taxonomy" id="1036808"/>
    <lineage>
        <taxon>Eukaryota</taxon>
        <taxon>Fungi</taxon>
        <taxon>Dikarya</taxon>
        <taxon>Basidiomycota</taxon>
        <taxon>Agaricomycotina</taxon>
        <taxon>Agaricomycetes</taxon>
        <taxon>Agaricomycetidae</taxon>
        <taxon>Boletales</taxon>
        <taxon>Sclerodermatineae</taxon>
        <taxon>Sclerodermataceae</taxon>
        <taxon>Scleroderma</taxon>
    </lineage>
</organism>
<keyword evidence="3" id="KW-1185">Reference proteome</keyword>
<evidence type="ECO:0000313" key="3">
    <source>
        <dbReference type="Proteomes" id="UP000053989"/>
    </source>
</evidence>
<dbReference type="Proteomes" id="UP000053989">
    <property type="component" value="Unassembled WGS sequence"/>
</dbReference>
<evidence type="ECO:0000313" key="2">
    <source>
        <dbReference type="EMBL" id="KIM52155.1"/>
    </source>
</evidence>
<sequence>MLFRSLVPNHIGRWVVPQPSFLDDWTIGQLSVLHAEPECGAQESDQNVYLAPVVREFQQLIESDPEIFMYFHKMFDEVRRPADDVNQIKDYKDLMVMLNQVITQAPQFGGVNNLVIGVPIYAVLAPFCNTPSGYNAFTNPKVNAHFQKFFDVWARFLVSPASRYVLAPGEKCWFSAEALDVMAQKLGASFYDTWICRNDDPEKHYGFTSWDDFFTRRFRPGMRPVIEPDNPNLVTAACEATVHAIHPNVRALDT</sequence>
<reference evidence="2 3" key="1">
    <citation type="submission" date="2014-04" db="EMBL/GenBank/DDBJ databases">
        <authorList>
            <consortium name="DOE Joint Genome Institute"/>
            <person name="Kuo A."/>
            <person name="Kohler A."/>
            <person name="Nagy L.G."/>
            <person name="Floudas D."/>
            <person name="Copeland A."/>
            <person name="Barry K.W."/>
            <person name="Cichocki N."/>
            <person name="Veneault-Fourrey C."/>
            <person name="LaButti K."/>
            <person name="Lindquist E.A."/>
            <person name="Lipzen A."/>
            <person name="Lundell T."/>
            <person name="Morin E."/>
            <person name="Murat C."/>
            <person name="Sun H."/>
            <person name="Tunlid A."/>
            <person name="Henrissat B."/>
            <person name="Grigoriev I.V."/>
            <person name="Hibbett D.S."/>
            <person name="Martin F."/>
            <person name="Nordberg H.P."/>
            <person name="Cantor M.N."/>
            <person name="Hua S.X."/>
        </authorList>
    </citation>
    <scope>NUCLEOTIDE SEQUENCE [LARGE SCALE GENOMIC DNA]</scope>
    <source>
        <strain evidence="2 3">Foug A</strain>
    </source>
</reference>
<dbReference type="Pfam" id="PF12588">
    <property type="entry name" value="PSDC"/>
    <property type="match status" value="1"/>
</dbReference>
<dbReference type="HOGENOM" id="CLU_102667_0_0_1"/>